<dbReference type="InterPro" id="IPR018082">
    <property type="entry name" value="AmbAllergen"/>
</dbReference>
<protein>
    <recommendedName>
        <fullName evidence="3 8">Pectate lyase</fullName>
        <ecNumber evidence="3 8">4.2.2.2</ecNumber>
    </recommendedName>
</protein>
<name>D8R312_SELML</name>
<accession>D8R312</accession>
<dbReference type="EC" id="4.2.2.2" evidence="3 8"/>
<dbReference type="STRING" id="88036.D8R312"/>
<keyword evidence="5 8" id="KW-0732">Signal</keyword>
<dbReference type="eggNOG" id="ENOG502QSYA">
    <property type="taxonomic scope" value="Eukaryota"/>
</dbReference>
<evidence type="ECO:0000256" key="1">
    <source>
        <dbReference type="ARBA" id="ARBA00000695"/>
    </source>
</evidence>
<dbReference type="Gene3D" id="2.160.20.10">
    <property type="entry name" value="Single-stranded right-handed beta-helix, Pectin lyase-like"/>
    <property type="match status" value="1"/>
</dbReference>
<dbReference type="Gramene" id="EFJ33196">
    <property type="protein sequence ID" value="EFJ33196"/>
    <property type="gene ID" value="SELMODRAFT_439243"/>
</dbReference>
<dbReference type="PRINTS" id="PR00807">
    <property type="entry name" value="AMBALLERGEN"/>
</dbReference>
<dbReference type="InterPro" id="IPR045032">
    <property type="entry name" value="PEL"/>
</dbReference>
<comment type="pathway">
    <text evidence="2 8">Glycan metabolism; pectin degradation; 2-dehydro-3-deoxy-D-gluconate from pectin: step 2/5.</text>
</comment>
<sequence>MPGSLGGFLVWCLLLSLRLGWPLENEPTDALATSSEKEIVIPVPLDGTGRKLLASEKKEKKKKKKKKKKKSSYNYYKPKYVSFASSFTGNTIDDCWVGGDWRGDRMHLADCAVGFGAGAAGGRGGKVYQVTDPGDDPVQPWPGTLRYGVTRSGPLWITFSRDMNIRLKAELLITSYKTIDARGANVQIGLNGPCLTLQYVDHVIIHGLTLRDCKPSSSGRVISSVDHTGFRGGSDGDAIAIFGSSNVWIDHCSLSRAQDGLIDAIHGSTAITISNNYFSDHDKVMLLGHSDSYSADRNMKITVVYNHFVGCVQRMPRGRFGYFHVVNNNYENWDMYAIGGSANPTFFSEANRFLATGAKQVTKREAKGGSNWLWQSSGDLFVNGAYFVESGGGDASPHYSGGQYFATRSASMVTRLTANAGPLGL</sequence>
<comment type="catalytic activity">
    <reaction evidence="1 8">
        <text>Eliminative cleavage of (1-&gt;4)-alpha-D-galacturonan to give oligosaccharides with 4-deoxy-alpha-D-galact-4-enuronosyl groups at their non-reducing ends.</text>
        <dbReference type="EC" id="4.2.2.2"/>
    </reaction>
</comment>
<dbReference type="HOGENOM" id="CLU_026608_0_1_1"/>
<feature type="signal peptide" evidence="8">
    <location>
        <begin position="1"/>
        <end position="20"/>
    </location>
</feature>
<comment type="cofactor">
    <cofactor evidence="8">
        <name>Ca(2+)</name>
        <dbReference type="ChEBI" id="CHEBI:29108"/>
    </cofactor>
    <text evidence="8">Binds 1 Ca(2+) ion. Required for its activity.</text>
</comment>
<evidence type="ECO:0000256" key="3">
    <source>
        <dbReference type="ARBA" id="ARBA00012272"/>
    </source>
</evidence>
<evidence type="ECO:0000256" key="5">
    <source>
        <dbReference type="ARBA" id="ARBA00022729"/>
    </source>
</evidence>
<keyword evidence="7 8" id="KW-0456">Lyase</keyword>
<evidence type="ECO:0000256" key="4">
    <source>
        <dbReference type="ARBA" id="ARBA00022723"/>
    </source>
</evidence>
<dbReference type="InParanoid" id="D8R312"/>
<dbReference type="GO" id="GO:0045490">
    <property type="term" value="P:pectin catabolic process"/>
    <property type="evidence" value="ECO:0007669"/>
    <property type="project" value="UniProtKB-UniPathway"/>
</dbReference>
<keyword evidence="11" id="KW-1185">Reference proteome</keyword>
<evidence type="ECO:0000313" key="11">
    <source>
        <dbReference type="Proteomes" id="UP000001514"/>
    </source>
</evidence>
<reference evidence="10 11" key="1">
    <citation type="journal article" date="2011" name="Science">
        <title>The Selaginella genome identifies genetic changes associated with the evolution of vascular plants.</title>
        <authorList>
            <person name="Banks J.A."/>
            <person name="Nishiyama T."/>
            <person name="Hasebe M."/>
            <person name="Bowman J.L."/>
            <person name="Gribskov M."/>
            <person name="dePamphilis C."/>
            <person name="Albert V.A."/>
            <person name="Aono N."/>
            <person name="Aoyama T."/>
            <person name="Ambrose B.A."/>
            <person name="Ashton N.W."/>
            <person name="Axtell M.J."/>
            <person name="Barker E."/>
            <person name="Barker M.S."/>
            <person name="Bennetzen J.L."/>
            <person name="Bonawitz N.D."/>
            <person name="Chapple C."/>
            <person name="Cheng C."/>
            <person name="Correa L.G."/>
            <person name="Dacre M."/>
            <person name="DeBarry J."/>
            <person name="Dreyer I."/>
            <person name="Elias M."/>
            <person name="Engstrom E.M."/>
            <person name="Estelle M."/>
            <person name="Feng L."/>
            <person name="Finet C."/>
            <person name="Floyd S.K."/>
            <person name="Frommer W.B."/>
            <person name="Fujita T."/>
            <person name="Gramzow L."/>
            <person name="Gutensohn M."/>
            <person name="Harholt J."/>
            <person name="Hattori M."/>
            <person name="Heyl A."/>
            <person name="Hirai T."/>
            <person name="Hiwatashi Y."/>
            <person name="Ishikawa M."/>
            <person name="Iwata M."/>
            <person name="Karol K.G."/>
            <person name="Koehler B."/>
            <person name="Kolukisaoglu U."/>
            <person name="Kubo M."/>
            <person name="Kurata T."/>
            <person name="Lalonde S."/>
            <person name="Li K."/>
            <person name="Li Y."/>
            <person name="Litt A."/>
            <person name="Lyons E."/>
            <person name="Manning G."/>
            <person name="Maruyama T."/>
            <person name="Michael T.P."/>
            <person name="Mikami K."/>
            <person name="Miyazaki S."/>
            <person name="Morinaga S."/>
            <person name="Murata T."/>
            <person name="Mueller-Roeber B."/>
            <person name="Nelson D.R."/>
            <person name="Obara M."/>
            <person name="Oguri Y."/>
            <person name="Olmstead R.G."/>
            <person name="Onodera N."/>
            <person name="Petersen B.L."/>
            <person name="Pils B."/>
            <person name="Prigge M."/>
            <person name="Rensing S.A."/>
            <person name="Riano-Pachon D.M."/>
            <person name="Roberts A.W."/>
            <person name="Sato Y."/>
            <person name="Scheller H.V."/>
            <person name="Schulz B."/>
            <person name="Schulz C."/>
            <person name="Shakirov E.V."/>
            <person name="Shibagaki N."/>
            <person name="Shinohara N."/>
            <person name="Shippen D.E."/>
            <person name="Soerensen I."/>
            <person name="Sotooka R."/>
            <person name="Sugimoto N."/>
            <person name="Sugita M."/>
            <person name="Sumikawa N."/>
            <person name="Tanurdzic M."/>
            <person name="Theissen G."/>
            <person name="Ulvskov P."/>
            <person name="Wakazuki S."/>
            <person name="Weng J.K."/>
            <person name="Willats W.W."/>
            <person name="Wipf D."/>
            <person name="Wolf P.G."/>
            <person name="Yang L."/>
            <person name="Zimmer A.D."/>
            <person name="Zhu Q."/>
            <person name="Mitros T."/>
            <person name="Hellsten U."/>
            <person name="Loque D."/>
            <person name="Otillar R."/>
            <person name="Salamov A."/>
            <person name="Schmutz J."/>
            <person name="Shapiro H."/>
            <person name="Lindquist E."/>
            <person name="Lucas S."/>
            <person name="Rokhsar D."/>
            <person name="Grigoriev I.V."/>
        </authorList>
    </citation>
    <scope>NUCLEOTIDE SEQUENCE [LARGE SCALE GENOMIC DNA]</scope>
</reference>
<dbReference type="PANTHER" id="PTHR31683:SF80">
    <property type="entry name" value="PECTATE LYASE 16-RELATED"/>
    <property type="match status" value="1"/>
</dbReference>
<evidence type="ECO:0000256" key="8">
    <source>
        <dbReference type="RuleBase" id="RU361123"/>
    </source>
</evidence>
<dbReference type="Pfam" id="PF00544">
    <property type="entry name" value="Pectate_lyase_4"/>
    <property type="match status" value="1"/>
</dbReference>
<evidence type="ECO:0000256" key="6">
    <source>
        <dbReference type="ARBA" id="ARBA00022837"/>
    </source>
</evidence>
<dbReference type="SMART" id="SM00656">
    <property type="entry name" value="Amb_all"/>
    <property type="match status" value="1"/>
</dbReference>
<organism evidence="11">
    <name type="scientific">Selaginella moellendorffii</name>
    <name type="common">Spikemoss</name>
    <dbReference type="NCBI Taxonomy" id="88036"/>
    <lineage>
        <taxon>Eukaryota</taxon>
        <taxon>Viridiplantae</taxon>
        <taxon>Streptophyta</taxon>
        <taxon>Embryophyta</taxon>
        <taxon>Tracheophyta</taxon>
        <taxon>Lycopodiopsida</taxon>
        <taxon>Selaginellales</taxon>
        <taxon>Selaginellaceae</taxon>
        <taxon>Selaginella</taxon>
    </lineage>
</organism>
<dbReference type="GO" id="GO:0030570">
    <property type="term" value="F:pectate lyase activity"/>
    <property type="evidence" value="ECO:0000318"/>
    <property type="project" value="GO_Central"/>
</dbReference>
<dbReference type="OMA" id="KSDWSAN"/>
<keyword evidence="4 8" id="KW-0479">Metal-binding</keyword>
<dbReference type="InterPro" id="IPR012334">
    <property type="entry name" value="Pectin_lyas_fold"/>
</dbReference>
<feature type="domain" description="Pectate lyase" evidence="9">
    <location>
        <begin position="162"/>
        <end position="359"/>
    </location>
</feature>
<gene>
    <name evidence="10" type="ORF">SELMODRAFT_439243</name>
</gene>
<dbReference type="UniPathway" id="UPA00545">
    <property type="reaction ID" value="UER00824"/>
</dbReference>
<proteinExistence type="inferred from homology"/>
<evidence type="ECO:0000259" key="9">
    <source>
        <dbReference type="SMART" id="SM00656"/>
    </source>
</evidence>
<evidence type="ECO:0000256" key="2">
    <source>
        <dbReference type="ARBA" id="ARBA00005220"/>
    </source>
</evidence>
<dbReference type="InterPro" id="IPR002022">
    <property type="entry name" value="Pec_lyase"/>
</dbReference>
<dbReference type="PANTHER" id="PTHR31683">
    <property type="entry name" value="PECTATE LYASE 18-RELATED"/>
    <property type="match status" value="1"/>
</dbReference>
<dbReference type="EMBL" id="GL377571">
    <property type="protein sequence ID" value="EFJ33196.1"/>
    <property type="molecule type" value="Genomic_DNA"/>
</dbReference>
<dbReference type="SUPFAM" id="SSF51126">
    <property type="entry name" value="Pectin lyase-like"/>
    <property type="match status" value="1"/>
</dbReference>
<dbReference type="InterPro" id="IPR011050">
    <property type="entry name" value="Pectin_lyase_fold/virulence"/>
</dbReference>
<dbReference type="AlphaFoldDB" id="D8R312"/>
<dbReference type="GO" id="GO:0046872">
    <property type="term" value="F:metal ion binding"/>
    <property type="evidence" value="ECO:0007669"/>
    <property type="project" value="UniProtKB-KW"/>
</dbReference>
<dbReference type="KEGG" id="smo:SELMODRAFT_439243"/>
<evidence type="ECO:0000256" key="7">
    <source>
        <dbReference type="ARBA" id="ARBA00023239"/>
    </source>
</evidence>
<keyword evidence="6 8" id="KW-0106">Calcium</keyword>
<dbReference type="Proteomes" id="UP000001514">
    <property type="component" value="Unassembled WGS sequence"/>
</dbReference>
<feature type="chain" id="PRO_5005127258" description="Pectate lyase" evidence="8">
    <location>
        <begin position="21"/>
        <end position="425"/>
    </location>
</feature>
<evidence type="ECO:0000313" key="10">
    <source>
        <dbReference type="EMBL" id="EFJ33196.1"/>
    </source>
</evidence>
<comment type="similarity">
    <text evidence="8">Belongs to the polysaccharide lyase 1 family.</text>
</comment>